<dbReference type="Proteomes" id="UP000008633">
    <property type="component" value="Chromosome"/>
</dbReference>
<name>E6X1P7_NITSE</name>
<dbReference type="KEGG" id="nsa:Nitsa_1793"/>
<reference evidence="1 2" key="1">
    <citation type="journal article" date="2011" name="Stand. Genomic Sci.">
        <title>Complete genome sequence of Nitratifractor salsuginis type strain (E9I37-1).</title>
        <authorList>
            <person name="Anderson I."/>
            <person name="Sikorski J."/>
            <person name="Zeytun A."/>
            <person name="Nolan M."/>
            <person name="Lapidus A."/>
            <person name="Lucas S."/>
            <person name="Hammon N."/>
            <person name="Deshpande S."/>
            <person name="Cheng J.F."/>
            <person name="Tapia R."/>
            <person name="Han C."/>
            <person name="Goodwin L."/>
            <person name="Pitluck S."/>
            <person name="Liolios K."/>
            <person name="Pagani I."/>
            <person name="Ivanova N."/>
            <person name="Huntemann M."/>
            <person name="Mavromatis K."/>
            <person name="Ovchinikova G."/>
            <person name="Pati A."/>
            <person name="Chen A."/>
            <person name="Palaniappan K."/>
            <person name="Land M."/>
            <person name="Hauser L."/>
            <person name="Brambilla E.M."/>
            <person name="Ngatchou-Djao O.D."/>
            <person name="Rohde M."/>
            <person name="Tindall B.J."/>
            <person name="Goker M."/>
            <person name="Detter J.C."/>
            <person name="Woyke T."/>
            <person name="Bristow J."/>
            <person name="Eisen J.A."/>
            <person name="Markowitz V."/>
            <person name="Hugenholtz P."/>
            <person name="Klenk H.P."/>
            <person name="Kyrpides N.C."/>
        </authorList>
    </citation>
    <scope>NUCLEOTIDE SEQUENCE [LARGE SCALE GENOMIC DNA]</scope>
    <source>
        <strain evidence="2">DSM 16511 / JCM 12458 / E9I37-1</strain>
    </source>
</reference>
<accession>E6X1P7</accession>
<proteinExistence type="predicted"/>
<reference evidence="2" key="2">
    <citation type="submission" date="2011-01" db="EMBL/GenBank/DDBJ databases">
        <title>The complete genome of Nitratifractor salsuginis DSM 16511.</title>
        <authorList>
            <consortium name="US DOE Joint Genome Institute (JGI-PGF)"/>
            <person name="Lucas S."/>
            <person name="Copeland A."/>
            <person name="Lapidus A."/>
            <person name="Bruce D."/>
            <person name="Goodwin L."/>
            <person name="Pitluck S."/>
            <person name="Kyrpides N."/>
            <person name="Mavromatis K."/>
            <person name="Ivanova N."/>
            <person name="Mikhailova N."/>
            <person name="Zeytun A."/>
            <person name="Detter J.C."/>
            <person name="Tapia R."/>
            <person name="Han C."/>
            <person name="Land M."/>
            <person name="Hauser L."/>
            <person name="Markowitz V."/>
            <person name="Cheng J.-F."/>
            <person name="Hugenholtz P."/>
            <person name="Woyke T."/>
            <person name="Wu D."/>
            <person name="Tindall B."/>
            <person name="Schuetze A."/>
            <person name="Brambilla E."/>
            <person name="Klenk H.-P."/>
            <person name="Eisen J.A."/>
        </authorList>
    </citation>
    <scope>NUCLEOTIDE SEQUENCE [LARGE SCALE GENOMIC DNA]</scope>
    <source>
        <strain evidence="2">DSM 16511 / JCM 12458 / E9I37-1</strain>
    </source>
</reference>
<dbReference type="STRING" id="749222.Nitsa_1793"/>
<gene>
    <name evidence="1" type="ordered locus">Nitsa_1793</name>
</gene>
<protein>
    <submittedName>
        <fullName evidence="1">Uncharacterized protein</fullName>
    </submittedName>
</protein>
<evidence type="ECO:0000313" key="2">
    <source>
        <dbReference type="Proteomes" id="UP000008633"/>
    </source>
</evidence>
<dbReference type="RefSeq" id="WP_013554723.1">
    <property type="nucleotide sequence ID" value="NC_014935.1"/>
</dbReference>
<sequence>MARPRKKNIWEGKISAHITLREDTNLVIVELAKDLNISKGEVVERAIVDADMFRKKMEELKEKGFFT</sequence>
<keyword evidence="2" id="KW-1185">Reference proteome</keyword>
<evidence type="ECO:0000313" key="1">
    <source>
        <dbReference type="EMBL" id="ADV47038.1"/>
    </source>
</evidence>
<organism evidence="1 2">
    <name type="scientific">Nitratifractor salsuginis (strain DSM 16511 / JCM 12458 / E9I37-1)</name>
    <dbReference type="NCBI Taxonomy" id="749222"/>
    <lineage>
        <taxon>Bacteria</taxon>
        <taxon>Pseudomonadati</taxon>
        <taxon>Campylobacterota</taxon>
        <taxon>Epsilonproteobacteria</taxon>
        <taxon>Campylobacterales</taxon>
        <taxon>Sulfurovaceae</taxon>
        <taxon>Nitratifractor</taxon>
    </lineage>
</organism>
<dbReference type="AlphaFoldDB" id="E6X1P7"/>
<dbReference type="HOGENOM" id="CLU_2808094_0_0_7"/>
<dbReference type="EMBL" id="CP002452">
    <property type="protein sequence ID" value="ADV47038.1"/>
    <property type="molecule type" value="Genomic_DNA"/>
</dbReference>